<dbReference type="EMBL" id="JAMKFB020000020">
    <property type="protein sequence ID" value="KAL0164470.1"/>
    <property type="molecule type" value="Genomic_DNA"/>
</dbReference>
<evidence type="ECO:0000256" key="1">
    <source>
        <dbReference type="ARBA" id="ARBA00022741"/>
    </source>
</evidence>
<protein>
    <submittedName>
        <fullName evidence="3">Uncharacterized protein</fullName>
    </submittedName>
</protein>
<keyword evidence="1" id="KW-0547">Nucleotide-binding</keyword>
<feature type="non-terminal residue" evidence="3">
    <location>
        <position position="1"/>
    </location>
</feature>
<comment type="caution">
    <text evidence="3">The sequence shown here is derived from an EMBL/GenBank/DDBJ whole genome shotgun (WGS) entry which is preliminary data.</text>
</comment>
<keyword evidence="4" id="KW-1185">Reference proteome</keyword>
<dbReference type="GO" id="GO:0005524">
    <property type="term" value="F:ATP binding"/>
    <property type="evidence" value="ECO:0007669"/>
    <property type="project" value="UniProtKB-KW"/>
</dbReference>
<dbReference type="PANTHER" id="PTHR48103:SF2">
    <property type="entry name" value="MIDASIN"/>
    <property type="match status" value="1"/>
</dbReference>
<reference evidence="3 4" key="1">
    <citation type="submission" date="2024-05" db="EMBL/GenBank/DDBJ databases">
        <title>Genome sequencing and assembly of Indian major carp, Cirrhinus mrigala (Hamilton, 1822).</title>
        <authorList>
            <person name="Mohindra V."/>
            <person name="Chowdhury L.M."/>
            <person name="Lal K."/>
            <person name="Jena J.K."/>
        </authorList>
    </citation>
    <scope>NUCLEOTIDE SEQUENCE [LARGE SCALE GENOMIC DNA]</scope>
    <source>
        <strain evidence="3">CM1030</strain>
        <tissue evidence="3">Blood</tissue>
    </source>
</reference>
<dbReference type="AlphaFoldDB" id="A0ABD0NTA4"/>
<dbReference type="Proteomes" id="UP001529510">
    <property type="component" value="Unassembled WGS sequence"/>
</dbReference>
<proteinExistence type="predicted"/>
<evidence type="ECO:0000313" key="3">
    <source>
        <dbReference type="EMBL" id="KAL0164470.1"/>
    </source>
</evidence>
<feature type="non-terminal residue" evidence="3">
    <location>
        <position position="175"/>
    </location>
</feature>
<name>A0ABD0NTA4_CIRMR</name>
<organism evidence="3 4">
    <name type="scientific">Cirrhinus mrigala</name>
    <name type="common">Mrigala</name>
    <dbReference type="NCBI Taxonomy" id="683832"/>
    <lineage>
        <taxon>Eukaryota</taxon>
        <taxon>Metazoa</taxon>
        <taxon>Chordata</taxon>
        <taxon>Craniata</taxon>
        <taxon>Vertebrata</taxon>
        <taxon>Euteleostomi</taxon>
        <taxon>Actinopterygii</taxon>
        <taxon>Neopterygii</taxon>
        <taxon>Teleostei</taxon>
        <taxon>Ostariophysi</taxon>
        <taxon>Cypriniformes</taxon>
        <taxon>Cyprinidae</taxon>
        <taxon>Labeoninae</taxon>
        <taxon>Labeonini</taxon>
        <taxon>Cirrhinus</taxon>
    </lineage>
</organism>
<accession>A0ABD0NTA4</accession>
<keyword evidence="2" id="KW-0067">ATP-binding</keyword>
<evidence type="ECO:0000256" key="2">
    <source>
        <dbReference type="ARBA" id="ARBA00022840"/>
    </source>
</evidence>
<dbReference type="PANTHER" id="PTHR48103">
    <property type="entry name" value="MIDASIN-RELATED"/>
    <property type="match status" value="1"/>
</dbReference>
<evidence type="ECO:0000313" key="4">
    <source>
        <dbReference type="Proteomes" id="UP001529510"/>
    </source>
</evidence>
<sequence>DFADITSEPSLDQPIIIEDDDDVDAEESSSETSSVLLVGSMSTVVQVHQRLCLSYAQSLWYHPNPPTNHTKDHISALVSSYQITAPLIARFYHLMDCEVDPKLMGSQLLLSTLLQNTVSGSGGPAGLILQSDGPYDFYRDPNMSQARICLPALEQLSKAVRQRLNDWPEHPALVQ</sequence>
<gene>
    <name evidence="3" type="ORF">M9458_040223</name>
</gene>